<dbReference type="GO" id="GO:0005886">
    <property type="term" value="C:plasma membrane"/>
    <property type="evidence" value="ECO:0007669"/>
    <property type="project" value="TreeGrafter"/>
</dbReference>
<proteinExistence type="predicted"/>
<comment type="subcellular location">
    <subcellularLocation>
        <location evidence="1">Membrane</location>
        <topology evidence="1">Multi-pass membrane protein</topology>
    </subcellularLocation>
</comment>
<accession>A0AAW1UFJ8</accession>
<gene>
    <name evidence="6" type="ORF">WA026_016339</name>
</gene>
<evidence type="ECO:0000256" key="4">
    <source>
        <dbReference type="ARBA" id="ARBA00023136"/>
    </source>
</evidence>
<evidence type="ECO:0000256" key="1">
    <source>
        <dbReference type="ARBA" id="ARBA00004141"/>
    </source>
</evidence>
<dbReference type="Pfam" id="PF02535">
    <property type="entry name" value="Zip"/>
    <property type="match status" value="1"/>
</dbReference>
<protein>
    <submittedName>
        <fullName evidence="6">Uncharacterized protein</fullName>
    </submittedName>
</protein>
<name>A0AAW1UFJ8_9CUCU</name>
<keyword evidence="4 5" id="KW-0472">Membrane</keyword>
<dbReference type="PANTHER" id="PTHR11040">
    <property type="entry name" value="ZINC/IRON TRANSPORTER"/>
    <property type="match status" value="1"/>
</dbReference>
<evidence type="ECO:0000313" key="6">
    <source>
        <dbReference type="EMBL" id="KAK9881453.1"/>
    </source>
</evidence>
<keyword evidence="7" id="KW-1185">Reference proteome</keyword>
<sequence length="142" mass="16029">MFEGLAVGLQCEVPNIAYLSIGMTIHSITTLLCLGFNLIISRAPQKVILQHFAILAVTSPIGVTIGMAIGMCDTNWNYTEKMNIYMEALSAGNIMYITFFEILSKEKKKTCNRFLRNSVIMIGFAFMCYLEVFTFKNIHQTH</sequence>
<evidence type="ECO:0000256" key="2">
    <source>
        <dbReference type="ARBA" id="ARBA00022692"/>
    </source>
</evidence>
<dbReference type="GO" id="GO:0005385">
    <property type="term" value="F:zinc ion transmembrane transporter activity"/>
    <property type="evidence" value="ECO:0007669"/>
    <property type="project" value="TreeGrafter"/>
</dbReference>
<evidence type="ECO:0000256" key="5">
    <source>
        <dbReference type="SAM" id="Phobius"/>
    </source>
</evidence>
<keyword evidence="3 5" id="KW-1133">Transmembrane helix</keyword>
<feature type="transmembrane region" description="Helical" evidence="5">
    <location>
        <begin position="83"/>
        <end position="102"/>
    </location>
</feature>
<dbReference type="Proteomes" id="UP001431783">
    <property type="component" value="Unassembled WGS sequence"/>
</dbReference>
<dbReference type="EMBL" id="JARQZJ010000069">
    <property type="protein sequence ID" value="KAK9881453.1"/>
    <property type="molecule type" value="Genomic_DNA"/>
</dbReference>
<feature type="transmembrane region" description="Helical" evidence="5">
    <location>
        <begin position="16"/>
        <end position="40"/>
    </location>
</feature>
<keyword evidence="2 5" id="KW-0812">Transmembrane</keyword>
<dbReference type="InterPro" id="IPR003689">
    <property type="entry name" value="ZIP"/>
</dbReference>
<dbReference type="AlphaFoldDB" id="A0AAW1UFJ8"/>
<feature type="transmembrane region" description="Helical" evidence="5">
    <location>
        <begin position="52"/>
        <end position="71"/>
    </location>
</feature>
<feature type="transmembrane region" description="Helical" evidence="5">
    <location>
        <begin position="114"/>
        <end position="135"/>
    </location>
</feature>
<dbReference type="PANTHER" id="PTHR11040:SF203">
    <property type="entry name" value="FI18611P1-RELATED"/>
    <property type="match status" value="1"/>
</dbReference>
<reference evidence="6 7" key="1">
    <citation type="submission" date="2023-03" db="EMBL/GenBank/DDBJ databases">
        <title>Genome insight into feeding habits of ladybird beetles.</title>
        <authorList>
            <person name="Li H.-S."/>
            <person name="Huang Y.-H."/>
            <person name="Pang H."/>
        </authorList>
    </citation>
    <scope>NUCLEOTIDE SEQUENCE [LARGE SCALE GENOMIC DNA]</scope>
    <source>
        <strain evidence="6">SYSU_2023b</strain>
        <tissue evidence="6">Whole body</tissue>
    </source>
</reference>
<comment type="caution">
    <text evidence="6">The sequence shown here is derived from an EMBL/GenBank/DDBJ whole genome shotgun (WGS) entry which is preliminary data.</text>
</comment>
<organism evidence="6 7">
    <name type="scientific">Henosepilachna vigintioctopunctata</name>
    <dbReference type="NCBI Taxonomy" id="420089"/>
    <lineage>
        <taxon>Eukaryota</taxon>
        <taxon>Metazoa</taxon>
        <taxon>Ecdysozoa</taxon>
        <taxon>Arthropoda</taxon>
        <taxon>Hexapoda</taxon>
        <taxon>Insecta</taxon>
        <taxon>Pterygota</taxon>
        <taxon>Neoptera</taxon>
        <taxon>Endopterygota</taxon>
        <taxon>Coleoptera</taxon>
        <taxon>Polyphaga</taxon>
        <taxon>Cucujiformia</taxon>
        <taxon>Coccinelloidea</taxon>
        <taxon>Coccinellidae</taxon>
        <taxon>Epilachninae</taxon>
        <taxon>Epilachnini</taxon>
        <taxon>Henosepilachna</taxon>
    </lineage>
</organism>
<evidence type="ECO:0000256" key="3">
    <source>
        <dbReference type="ARBA" id="ARBA00022989"/>
    </source>
</evidence>
<evidence type="ECO:0000313" key="7">
    <source>
        <dbReference type="Proteomes" id="UP001431783"/>
    </source>
</evidence>